<sequence>MNDTTHEYASAWLLYTVSWNVAIDRRDGHLFTDVARRSAFFRRLFFSIEDKFLVAMLSFQRRIEEAGKM</sequence>
<organism evidence="1 2">
    <name type="scientific">Nesidiocoris tenuis</name>
    <dbReference type="NCBI Taxonomy" id="355587"/>
    <lineage>
        <taxon>Eukaryota</taxon>
        <taxon>Metazoa</taxon>
        <taxon>Ecdysozoa</taxon>
        <taxon>Arthropoda</taxon>
        <taxon>Hexapoda</taxon>
        <taxon>Insecta</taxon>
        <taxon>Pterygota</taxon>
        <taxon>Neoptera</taxon>
        <taxon>Paraneoptera</taxon>
        <taxon>Hemiptera</taxon>
        <taxon>Heteroptera</taxon>
        <taxon>Panheteroptera</taxon>
        <taxon>Cimicomorpha</taxon>
        <taxon>Miridae</taxon>
        <taxon>Dicyphina</taxon>
        <taxon>Nesidiocoris</taxon>
    </lineage>
</organism>
<evidence type="ECO:0000313" key="2">
    <source>
        <dbReference type="Proteomes" id="UP000479000"/>
    </source>
</evidence>
<evidence type="ECO:0000313" key="1">
    <source>
        <dbReference type="EMBL" id="CAB0020425.1"/>
    </source>
</evidence>
<dbReference type="EMBL" id="CADCXU010035313">
    <property type="protein sequence ID" value="CAB0020425.1"/>
    <property type="molecule type" value="Genomic_DNA"/>
</dbReference>
<dbReference type="AlphaFoldDB" id="A0A6H5HQU8"/>
<protein>
    <submittedName>
        <fullName evidence="1">Uncharacterized protein</fullName>
    </submittedName>
</protein>
<feature type="non-terminal residue" evidence="1">
    <location>
        <position position="69"/>
    </location>
</feature>
<proteinExistence type="predicted"/>
<gene>
    <name evidence="1" type="ORF">NTEN_LOCUS24009</name>
</gene>
<keyword evidence="2" id="KW-1185">Reference proteome</keyword>
<name>A0A6H5HQU8_9HEMI</name>
<accession>A0A6H5HQU8</accession>
<reference evidence="1 2" key="1">
    <citation type="submission" date="2020-02" db="EMBL/GenBank/DDBJ databases">
        <authorList>
            <person name="Ferguson B K."/>
        </authorList>
    </citation>
    <scope>NUCLEOTIDE SEQUENCE [LARGE SCALE GENOMIC DNA]</scope>
</reference>
<dbReference type="Proteomes" id="UP000479000">
    <property type="component" value="Unassembled WGS sequence"/>
</dbReference>